<feature type="transmembrane region" description="Helical" evidence="6">
    <location>
        <begin position="90"/>
        <end position="108"/>
    </location>
</feature>
<dbReference type="InterPro" id="IPR020846">
    <property type="entry name" value="MFS_dom"/>
</dbReference>
<dbReference type="Gene3D" id="1.20.1250.20">
    <property type="entry name" value="MFS general substrate transporter like domains"/>
    <property type="match status" value="1"/>
</dbReference>
<proteinExistence type="predicted"/>
<dbReference type="Proteomes" id="UP000824099">
    <property type="component" value="Unassembled WGS sequence"/>
</dbReference>
<dbReference type="InterPro" id="IPR005829">
    <property type="entry name" value="Sugar_transporter_CS"/>
</dbReference>
<dbReference type="GO" id="GO:0005886">
    <property type="term" value="C:plasma membrane"/>
    <property type="evidence" value="ECO:0007669"/>
    <property type="project" value="UniProtKB-SubCell"/>
</dbReference>
<evidence type="ECO:0000256" key="5">
    <source>
        <dbReference type="ARBA" id="ARBA00023136"/>
    </source>
</evidence>
<keyword evidence="5 6" id="KW-0472">Membrane</keyword>
<dbReference type="InterPro" id="IPR005828">
    <property type="entry name" value="MFS_sugar_transport-like"/>
</dbReference>
<feature type="transmembrane region" description="Helical" evidence="6">
    <location>
        <begin position="347"/>
        <end position="368"/>
    </location>
</feature>
<keyword evidence="3 6" id="KW-0812">Transmembrane</keyword>
<evidence type="ECO:0000256" key="2">
    <source>
        <dbReference type="ARBA" id="ARBA00022448"/>
    </source>
</evidence>
<gene>
    <name evidence="8" type="ORF">IAB06_00665</name>
</gene>
<dbReference type="CDD" id="cd17316">
    <property type="entry name" value="MFS_SV2_like"/>
    <property type="match status" value="1"/>
</dbReference>
<feature type="transmembrane region" description="Helical" evidence="6">
    <location>
        <begin position="21"/>
        <end position="46"/>
    </location>
</feature>
<comment type="caution">
    <text evidence="8">The sequence shown here is derived from an EMBL/GenBank/DDBJ whole genome shotgun (WGS) entry which is preliminary data.</text>
</comment>
<evidence type="ECO:0000256" key="4">
    <source>
        <dbReference type="ARBA" id="ARBA00022989"/>
    </source>
</evidence>
<dbReference type="GO" id="GO:0022857">
    <property type="term" value="F:transmembrane transporter activity"/>
    <property type="evidence" value="ECO:0007669"/>
    <property type="project" value="InterPro"/>
</dbReference>
<organism evidence="8 9">
    <name type="scientific">Candidatus Avacidaminococcus intestinavium</name>
    <dbReference type="NCBI Taxonomy" id="2840684"/>
    <lineage>
        <taxon>Bacteria</taxon>
        <taxon>Bacillati</taxon>
        <taxon>Bacillota</taxon>
        <taxon>Negativicutes</taxon>
        <taxon>Acidaminococcales</taxon>
        <taxon>Acidaminococcaceae</taxon>
        <taxon>Acidaminococcaceae incertae sedis</taxon>
        <taxon>Candidatus Avacidaminococcus</taxon>
    </lineage>
</organism>
<reference evidence="8" key="2">
    <citation type="journal article" date="2021" name="PeerJ">
        <title>Extensive microbial diversity within the chicken gut microbiome revealed by metagenomics and culture.</title>
        <authorList>
            <person name="Gilroy R."/>
            <person name="Ravi A."/>
            <person name="Getino M."/>
            <person name="Pursley I."/>
            <person name="Horton D.L."/>
            <person name="Alikhan N.F."/>
            <person name="Baker D."/>
            <person name="Gharbi K."/>
            <person name="Hall N."/>
            <person name="Watson M."/>
            <person name="Adriaenssens E.M."/>
            <person name="Foster-Nyarko E."/>
            <person name="Jarju S."/>
            <person name="Secka A."/>
            <person name="Antonio M."/>
            <person name="Oren A."/>
            <person name="Chaudhuri R.R."/>
            <person name="La Ragione R."/>
            <person name="Hildebrand F."/>
            <person name="Pallen M.J."/>
        </authorList>
    </citation>
    <scope>NUCLEOTIDE SEQUENCE</scope>
    <source>
        <strain evidence="8">CHK160-1198</strain>
    </source>
</reference>
<feature type="transmembrane region" description="Helical" evidence="6">
    <location>
        <begin position="414"/>
        <end position="432"/>
    </location>
</feature>
<dbReference type="EMBL" id="DVNI01000008">
    <property type="protein sequence ID" value="HIU63541.1"/>
    <property type="molecule type" value="Genomic_DNA"/>
</dbReference>
<dbReference type="Pfam" id="PF00083">
    <property type="entry name" value="Sugar_tr"/>
    <property type="match status" value="1"/>
</dbReference>
<keyword evidence="2" id="KW-0813">Transport</keyword>
<keyword evidence="4 6" id="KW-1133">Transmembrane helix</keyword>
<dbReference type="PROSITE" id="PS00217">
    <property type="entry name" value="SUGAR_TRANSPORT_2"/>
    <property type="match status" value="1"/>
</dbReference>
<comment type="subcellular location">
    <subcellularLocation>
        <location evidence="1">Cell membrane</location>
        <topology evidence="1">Multi-pass membrane protein</topology>
    </subcellularLocation>
</comment>
<sequence length="443" mass="49673">MPGHLLKRLDSLPVNKFHYRLLIITGLGWLFDAMDTGLIAFVLPVLGQEWNLSTGQMGMIGSSGLIGMAIGAIVSGTLAEKVGRKRVFELTLLLYSLATGLCALAWSYEALLVFRFFVGFGLGGELPVAVTLVSEYVPSKVRGRFIVLLESFWGIGWIVAACIAYLFIPIYGWHWAFIIGALPAFYVFVIRRGVPESVRYLLSKGKYSEAERIVSELENKIEGTLDETKLSRQSAEIINHTQSVSFSNLWSTKYLQRTIMLWVAWFGIVFSYYGVFTWLPTLVYKQGFSFLQTFEYVLIMTLAQLPGYFTAAWLVETWGRKYTLFWFLLGTALSGWLFGQALAVEEIILWGSLMSFFNLGAWGVLYTYTPELYPTFIRAYGSGWAAGFGRLGGVLAPLSVGIMLEKAYSVTEVFYLFALVLVLTAIVIMLLGPETKHKNLEEI</sequence>
<feature type="transmembrane region" description="Helical" evidence="6">
    <location>
        <begin position="114"/>
        <end position="133"/>
    </location>
</feature>
<dbReference type="AlphaFoldDB" id="A0A9D1MNT8"/>
<feature type="transmembrane region" description="Helical" evidence="6">
    <location>
        <begin position="173"/>
        <end position="190"/>
    </location>
</feature>
<feature type="transmembrane region" description="Helical" evidence="6">
    <location>
        <begin position="296"/>
        <end position="315"/>
    </location>
</feature>
<feature type="transmembrane region" description="Helical" evidence="6">
    <location>
        <begin position="58"/>
        <end position="78"/>
    </location>
</feature>
<evidence type="ECO:0000259" key="7">
    <source>
        <dbReference type="PROSITE" id="PS50850"/>
    </source>
</evidence>
<evidence type="ECO:0000256" key="1">
    <source>
        <dbReference type="ARBA" id="ARBA00004651"/>
    </source>
</evidence>
<reference evidence="8" key="1">
    <citation type="submission" date="2020-10" db="EMBL/GenBank/DDBJ databases">
        <authorList>
            <person name="Gilroy R."/>
        </authorList>
    </citation>
    <scope>NUCLEOTIDE SEQUENCE</scope>
    <source>
        <strain evidence="8">CHK160-1198</strain>
    </source>
</reference>
<name>A0A9D1MNT8_9FIRM</name>
<protein>
    <submittedName>
        <fullName evidence="8">MFS transporter</fullName>
    </submittedName>
</protein>
<dbReference type="PANTHER" id="PTHR23511">
    <property type="entry name" value="SYNAPTIC VESICLE GLYCOPROTEIN 2"/>
    <property type="match status" value="1"/>
</dbReference>
<feature type="transmembrane region" description="Helical" evidence="6">
    <location>
        <begin position="259"/>
        <end position="276"/>
    </location>
</feature>
<dbReference type="PROSITE" id="PS00216">
    <property type="entry name" value="SUGAR_TRANSPORT_1"/>
    <property type="match status" value="1"/>
</dbReference>
<feature type="domain" description="Major facilitator superfamily (MFS) profile" evidence="7">
    <location>
        <begin position="21"/>
        <end position="436"/>
    </location>
</feature>
<feature type="transmembrane region" description="Helical" evidence="6">
    <location>
        <begin position="145"/>
        <end position="167"/>
    </location>
</feature>
<feature type="transmembrane region" description="Helical" evidence="6">
    <location>
        <begin position="322"/>
        <end position="341"/>
    </location>
</feature>
<evidence type="ECO:0000256" key="6">
    <source>
        <dbReference type="SAM" id="Phobius"/>
    </source>
</evidence>
<evidence type="ECO:0000313" key="8">
    <source>
        <dbReference type="EMBL" id="HIU63541.1"/>
    </source>
</evidence>
<dbReference type="SUPFAM" id="SSF103473">
    <property type="entry name" value="MFS general substrate transporter"/>
    <property type="match status" value="1"/>
</dbReference>
<dbReference type="InterPro" id="IPR036259">
    <property type="entry name" value="MFS_trans_sf"/>
</dbReference>
<dbReference type="PANTHER" id="PTHR23511:SF34">
    <property type="entry name" value="SYNAPTIC VESICLE GLYCOPROTEIN 2"/>
    <property type="match status" value="1"/>
</dbReference>
<feature type="transmembrane region" description="Helical" evidence="6">
    <location>
        <begin position="380"/>
        <end position="402"/>
    </location>
</feature>
<evidence type="ECO:0000313" key="9">
    <source>
        <dbReference type="Proteomes" id="UP000824099"/>
    </source>
</evidence>
<accession>A0A9D1MNT8</accession>
<dbReference type="PROSITE" id="PS50850">
    <property type="entry name" value="MFS"/>
    <property type="match status" value="1"/>
</dbReference>
<evidence type="ECO:0000256" key="3">
    <source>
        <dbReference type="ARBA" id="ARBA00022692"/>
    </source>
</evidence>